<evidence type="ECO:0000313" key="2">
    <source>
        <dbReference type="EMBL" id="TCC41967.1"/>
    </source>
</evidence>
<gene>
    <name evidence="2" type="ORF">E0H92_10125</name>
</gene>
<comment type="caution">
    <text evidence="2">The sequence shown here is derived from an EMBL/GenBank/DDBJ whole genome shotgun (WGS) entry which is preliminary data.</text>
</comment>
<evidence type="ECO:0000313" key="3">
    <source>
        <dbReference type="Proteomes" id="UP000294225"/>
    </source>
</evidence>
<feature type="transmembrane region" description="Helical" evidence="1">
    <location>
        <begin position="6"/>
        <end position="26"/>
    </location>
</feature>
<evidence type="ECO:0000256" key="1">
    <source>
        <dbReference type="SAM" id="Phobius"/>
    </source>
</evidence>
<reference evidence="2 3" key="1">
    <citation type="submission" date="2019-02" db="EMBL/GenBank/DDBJ databases">
        <title>Kribbella capetownensis sp. nov. and Kribbella speibonae sp. nov., isolated from soil.</title>
        <authorList>
            <person name="Curtis S.M."/>
            <person name="Norton I."/>
            <person name="Everest G.J."/>
            <person name="Meyers P.R."/>
        </authorList>
    </citation>
    <scope>NUCLEOTIDE SEQUENCE [LARGE SCALE GENOMIC DNA]</scope>
    <source>
        <strain evidence="2 3">YM55</strain>
    </source>
</reference>
<dbReference type="AlphaFoldDB" id="A0A4R0J7Z4"/>
<keyword evidence="1" id="KW-0472">Membrane</keyword>
<dbReference type="EMBL" id="SJKC01000001">
    <property type="protein sequence ID" value="TCC41967.1"/>
    <property type="molecule type" value="Genomic_DNA"/>
</dbReference>
<proteinExistence type="predicted"/>
<protein>
    <submittedName>
        <fullName evidence="2">Uncharacterized protein</fullName>
    </submittedName>
</protein>
<accession>A0A4R0J7Z4</accession>
<organism evidence="2 3">
    <name type="scientific">Kribbella speibonae</name>
    <dbReference type="NCBI Taxonomy" id="1572660"/>
    <lineage>
        <taxon>Bacteria</taxon>
        <taxon>Bacillati</taxon>
        <taxon>Actinomycetota</taxon>
        <taxon>Actinomycetes</taxon>
        <taxon>Propionibacteriales</taxon>
        <taxon>Kribbellaceae</taxon>
        <taxon>Kribbella</taxon>
    </lineage>
</organism>
<dbReference type="Proteomes" id="UP000294225">
    <property type="component" value="Unassembled WGS sequence"/>
</dbReference>
<keyword evidence="1" id="KW-0812">Transmembrane</keyword>
<sequence length="213" mass="23408">MLWLIVGISAAVAVMLFVLIRFSVLIRETTALASSLTSPKKAREDKNRDYKIGFISAGSALFGAFIGALASLGVTTLQLHADLDKDARAKRAEVYAAFLDVADRYHSQTLETNQTIASLPPDKRARLTGNSPEIAAFLKLRSEFQGQINQVYVYGSDDGWERARELAAWLPDSNMGELEFRDVSESGFSGAYNALLQVFCQEAPAKPRDKCQP</sequence>
<feature type="transmembrane region" description="Helical" evidence="1">
    <location>
        <begin position="50"/>
        <end position="74"/>
    </location>
</feature>
<keyword evidence="1" id="KW-1133">Transmembrane helix</keyword>
<dbReference type="RefSeq" id="WP_131468202.1">
    <property type="nucleotide sequence ID" value="NZ_SJJY01000013.1"/>
</dbReference>
<name>A0A4R0J7Z4_9ACTN</name>